<keyword evidence="1" id="KW-1133">Transmembrane helix</keyword>
<evidence type="ECO:0000256" key="1">
    <source>
        <dbReference type="SAM" id="Phobius"/>
    </source>
</evidence>
<evidence type="ECO:0000313" key="2">
    <source>
        <dbReference type="EMBL" id="KAL0467773.1"/>
    </source>
</evidence>
<organism evidence="2 3">
    <name type="scientific">Neurospora intermedia</name>
    <dbReference type="NCBI Taxonomy" id="5142"/>
    <lineage>
        <taxon>Eukaryota</taxon>
        <taxon>Fungi</taxon>
        <taxon>Dikarya</taxon>
        <taxon>Ascomycota</taxon>
        <taxon>Pezizomycotina</taxon>
        <taxon>Sordariomycetes</taxon>
        <taxon>Sordariomycetidae</taxon>
        <taxon>Sordariales</taxon>
        <taxon>Sordariaceae</taxon>
        <taxon>Neurospora</taxon>
    </lineage>
</organism>
<protein>
    <submittedName>
        <fullName evidence="2">Uncharacterized protein</fullName>
    </submittedName>
</protein>
<gene>
    <name evidence="2" type="ORF">QR685DRAFT_573910</name>
</gene>
<proteinExistence type="predicted"/>
<accession>A0ABR3D694</accession>
<keyword evidence="1" id="KW-0472">Membrane</keyword>
<keyword evidence="3" id="KW-1185">Reference proteome</keyword>
<dbReference type="Proteomes" id="UP001451303">
    <property type="component" value="Unassembled WGS sequence"/>
</dbReference>
<keyword evidence="1" id="KW-0812">Transmembrane</keyword>
<reference evidence="2 3" key="1">
    <citation type="submission" date="2023-09" db="EMBL/GenBank/DDBJ databases">
        <title>Multi-omics analysis of a traditional fermented food reveals byproduct-associated fungal strains for waste-to-food upcycling.</title>
        <authorList>
            <consortium name="Lawrence Berkeley National Laboratory"/>
            <person name="Rekdal V.M."/>
            <person name="Villalobos-Escobedo J.M."/>
            <person name="Rodriguez-Valeron N."/>
            <person name="Garcia M.O."/>
            <person name="Vasquez D.P."/>
            <person name="Damayanti I."/>
            <person name="Sorensen P.M."/>
            <person name="Baidoo E.E."/>
            <person name="De Carvalho A.C."/>
            <person name="Riley R."/>
            <person name="Lipzen A."/>
            <person name="He G."/>
            <person name="Yan M."/>
            <person name="Haridas S."/>
            <person name="Daum C."/>
            <person name="Yoshinaga Y."/>
            <person name="Ng V."/>
            <person name="Grigoriev I.V."/>
            <person name="Munk R."/>
            <person name="Nuraida L."/>
            <person name="Wijaya C.H."/>
            <person name="Morales P.-C."/>
            <person name="Keasling J.D."/>
        </authorList>
    </citation>
    <scope>NUCLEOTIDE SEQUENCE [LARGE SCALE GENOMIC DNA]</scope>
    <source>
        <strain evidence="2 3">FGSC 2613</strain>
    </source>
</reference>
<sequence>MICHDNYRSMLKLACPWWPSPFAMLSGTWRASALNANGISSWSNSPVYLDRWTLPSFLAYAWVLVFALLRHTVTLARLQGISPFGYGRVAALFLILVPVDAAERGRGPDPSAYARLGFLEAVPAPCVAACA</sequence>
<name>A0ABR3D694_NEUIN</name>
<evidence type="ECO:0000313" key="3">
    <source>
        <dbReference type="Proteomes" id="UP001451303"/>
    </source>
</evidence>
<feature type="transmembrane region" description="Helical" evidence="1">
    <location>
        <begin position="52"/>
        <end position="69"/>
    </location>
</feature>
<dbReference type="EMBL" id="JAVLET010000008">
    <property type="protein sequence ID" value="KAL0467773.1"/>
    <property type="molecule type" value="Genomic_DNA"/>
</dbReference>
<comment type="caution">
    <text evidence="2">The sequence shown here is derived from an EMBL/GenBank/DDBJ whole genome shotgun (WGS) entry which is preliminary data.</text>
</comment>